<feature type="region of interest" description="Disordered" evidence="1">
    <location>
        <begin position="1"/>
        <end position="33"/>
    </location>
</feature>
<organism evidence="2 3">
    <name type="scientific">Variovorax paradoxus</name>
    <dbReference type="NCBI Taxonomy" id="34073"/>
    <lineage>
        <taxon>Bacteria</taxon>
        <taxon>Pseudomonadati</taxon>
        <taxon>Pseudomonadota</taxon>
        <taxon>Betaproteobacteria</taxon>
        <taxon>Burkholderiales</taxon>
        <taxon>Comamonadaceae</taxon>
        <taxon>Variovorax</taxon>
    </lineage>
</organism>
<dbReference type="Proteomes" id="UP000032067">
    <property type="component" value="Unassembled WGS sequence"/>
</dbReference>
<dbReference type="AlphaFoldDB" id="A0A0D0KHS4"/>
<comment type="caution">
    <text evidence="2">The sequence shown here is derived from an EMBL/GenBank/DDBJ whole genome shotgun (WGS) entry which is preliminary data.</text>
</comment>
<sequence>MPPPPPLPKFQGNPLPPPPPPPQAASRRERLAAEPARSICRGMRIGARVGVVMVFVSCPALQRTPFGPAGPNEAGRALDMEILGRPGAARPIPAMPFA</sequence>
<protein>
    <submittedName>
        <fullName evidence="2">Uncharacterized protein</fullName>
    </submittedName>
</protein>
<gene>
    <name evidence="2" type="ORF">RT97_23345</name>
</gene>
<reference evidence="2 3" key="1">
    <citation type="submission" date="2014-12" db="EMBL/GenBank/DDBJ databases">
        <title>16Stimator: statistical estimation of ribosomal gene copy numbers from draft genome assemblies.</title>
        <authorList>
            <person name="Perisin M.A."/>
            <person name="Vetter M."/>
            <person name="Gilbert J.A."/>
            <person name="Bergelson J."/>
        </authorList>
    </citation>
    <scope>NUCLEOTIDE SEQUENCE [LARGE SCALE GENOMIC DNA]</scope>
    <source>
        <strain evidence="2 3">MEDvA23</strain>
    </source>
</reference>
<proteinExistence type="predicted"/>
<evidence type="ECO:0000256" key="1">
    <source>
        <dbReference type="SAM" id="MobiDB-lite"/>
    </source>
</evidence>
<dbReference type="EMBL" id="JXQQ01000065">
    <property type="protein sequence ID" value="KIQ25702.1"/>
    <property type="molecule type" value="Genomic_DNA"/>
</dbReference>
<evidence type="ECO:0000313" key="2">
    <source>
        <dbReference type="EMBL" id="KIQ25702.1"/>
    </source>
</evidence>
<evidence type="ECO:0000313" key="3">
    <source>
        <dbReference type="Proteomes" id="UP000032067"/>
    </source>
</evidence>
<feature type="compositionally biased region" description="Pro residues" evidence="1">
    <location>
        <begin position="1"/>
        <end position="23"/>
    </location>
</feature>
<accession>A0A0D0KHS4</accession>
<name>A0A0D0KHS4_VARPD</name>